<evidence type="ECO:0000256" key="3">
    <source>
        <dbReference type="ARBA" id="ARBA00022723"/>
    </source>
</evidence>
<keyword evidence="2 8" id="KW-0004">4Fe-4S</keyword>
<dbReference type="InterPro" id="IPR010208">
    <property type="entry name" value="Ion_transpt_RnfC/RsxC"/>
</dbReference>
<feature type="binding site" evidence="8">
    <location>
        <position position="408"/>
    </location>
    <ligand>
        <name>[4Fe-4S] cluster</name>
        <dbReference type="ChEBI" id="CHEBI:49883"/>
        <label>2</label>
    </ligand>
</feature>
<dbReference type="InterPro" id="IPR017900">
    <property type="entry name" value="4Fe4S_Fe_S_CS"/>
</dbReference>
<feature type="binding site" evidence="8">
    <location>
        <position position="366"/>
    </location>
    <ligand>
        <name>[4Fe-4S] cluster</name>
        <dbReference type="ChEBI" id="CHEBI:49883"/>
        <label>1</label>
    </ligand>
</feature>
<dbReference type="InterPro" id="IPR037225">
    <property type="entry name" value="Nuo51_FMN-bd_sf"/>
</dbReference>
<dbReference type="InterPro" id="IPR026902">
    <property type="entry name" value="RnfC_N"/>
</dbReference>
<feature type="binding site" evidence="8">
    <location>
        <position position="405"/>
    </location>
    <ligand>
        <name>[4Fe-4S] cluster</name>
        <dbReference type="ChEBI" id="CHEBI:49883"/>
        <label>2</label>
    </ligand>
</feature>
<dbReference type="EMBL" id="LVWG01000009">
    <property type="protein sequence ID" value="KZK75176.1"/>
    <property type="molecule type" value="Genomic_DNA"/>
</dbReference>
<evidence type="ECO:0000256" key="5">
    <source>
        <dbReference type="ARBA" id="ARBA00022982"/>
    </source>
</evidence>
<evidence type="ECO:0000259" key="9">
    <source>
        <dbReference type="PROSITE" id="PS51379"/>
    </source>
</evidence>
<dbReference type="PANTHER" id="PTHR43034">
    <property type="entry name" value="ION-TRANSLOCATING OXIDOREDUCTASE COMPLEX SUBUNIT C"/>
    <property type="match status" value="1"/>
</dbReference>
<comment type="cofactor">
    <cofactor evidence="8">
        <name>[4Fe-4S] cluster</name>
        <dbReference type="ChEBI" id="CHEBI:49883"/>
    </cofactor>
    <text evidence="8">Binds 2 [4Fe-4S] clusters per subunit.</text>
</comment>
<evidence type="ECO:0000256" key="8">
    <source>
        <dbReference type="HAMAP-Rule" id="MF_00461"/>
    </source>
</evidence>
<comment type="caution">
    <text evidence="10">The sequence shown here is derived from an EMBL/GenBank/DDBJ whole genome shotgun (WGS) entry which is preliminary data.</text>
</comment>
<proteinExistence type="inferred from homology"/>
<keyword evidence="7 8" id="KW-0411">Iron-sulfur</keyword>
<dbReference type="InterPro" id="IPR011538">
    <property type="entry name" value="Nuo51_FMN-bd"/>
</dbReference>
<comment type="similarity">
    <text evidence="8">Belongs to the 4Fe4S bacterial-type ferredoxin family. RnfC subfamily.</text>
</comment>
<dbReference type="Gene3D" id="3.40.50.11540">
    <property type="entry name" value="NADH-ubiquinone oxidoreductase 51kDa subunit"/>
    <property type="match status" value="1"/>
</dbReference>
<evidence type="ECO:0000256" key="1">
    <source>
        <dbReference type="ARBA" id="ARBA00022448"/>
    </source>
</evidence>
<comment type="subunit">
    <text evidence="8">The complex is composed of six subunits: RnfA, RnfB, RnfC, RnfD, RnfE and RnfG.</text>
</comment>
<comment type="subcellular location">
    <subcellularLocation>
        <location evidence="8">Cell membrane</location>
        <topology evidence="8">Peripheral membrane protein</topology>
    </subcellularLocation>
</comment>
<feature type="binding site" evidence="8">
    <location>
        <position position="369"/>
    </location>
    <ligand>
        <name>[4Fe-4S] cluster</name>
        <dbReference type="ChEBI" id="CHEBI:49883"/>
        <label>1</label>
    </ligand>
</feature>
<evidence type="ECO:0000256" key="7">
    <source>
        <dbReference type="ARBA" id="ARBA00023014"/>
    </source>
</evidence>
<keyword evidence="8" id="KW-1003">Cell membrane</keyword>
<name>A0A165MF76_PELLU</name>
<dbReference type="InterPro" id="IPR017896">
    <property type="entry name" value="4Fe4S_Fe-S-bd"/>
</dbReference>
<keyword evidence="8" id="KW-1278">Translocase</keyword>
<feature type="binding site" evidence="8">
    <location>
        <position position="415"/>
    </location>
    <ligand>
        <name>[4Fe-4S] cluster</name>
        <dbReference type="ChEBI" id="CHEBI:49883"/>
        <label>1</label>
    </ligand>
</feature>
<dbReference type="PROSITE" id="PS00198">
    <property type="entry name" value="4FE4S_FER_1"/>
    <property type="match status" value="1"/>
</dbReference>
<evidence type="ECO:0000313" key="10">
    <source>
        <dbReference type="EMBL" id="KZK75176.1"/>
    </source>
</evidence>
<dbReference type="EC" id="7.-.-.-" evidence="8"/>
<reference evidence="10 11" key="1">
    <citation type="submission" date="2016-03" db="EMBL/GenBank/DDBJ databases">
        <title>Speciation and ecological success in dimly lit waters: horizontal gene transfer in a green sulfur bacteria bloom unveiled by metagenomic assembly.</title>
        <authorList>
            <person name="Llorens-Mares T."/>
            <person name="Liu Z."/>
            <person name="Allen L.Z."/>
            <person name="Rusch D.B."/>
            <person name="Craig M.T."/>
            <person name="Dupont C.L."/>
            <person name="Bryant D.A."/>
            <person name="Casamayor E.O."/>
        </authorList>
    </citation>
    <scope>NUCLEOTIDE SEQUENCE [LARGE SCALE GENOMIC DNA]</scope>
    <source>
        <strain evidence="10">CIII</strain>
    </source>
</reference>
<dbReference type="Pfam" id="PF13375">
    <property type="entry name" value="RnfC_N"/>
    <property type="match status" value="1"/>
</dbReference>
<dbReference type="PANTHER" id="PTHR43034:SF2">
    <property type="entry name" value="ION-TRANSLOCATING OXIDOREDUCTASE COMPLEX SUBUNIT C"/>
    <property type="match status" value="1"/>
</dbReference>
<protein>
    <recommendedName>
        <fullName evidence="8">Ion-translocating oxidoreductase complex subunit C</fullName>
        <ecNumber evidence="8">7.-.-.-</ecNumber>
    </recommendedName>
    <alternativeName>
        <fullName evidence="8">Rnf electron transport complex subunit C</fullName>
    </alternativeName>
</protein>
<dbReference type="RefSeq" id="WP_011357889.1">
    <property type="nucleotide sequence ID" value="NZ_LVWG01000009.1"/>
</dbReference>
<dbReference type="GO" id="GO:0009055">
    <property type="term" value="F:electron transfer activity"/>
    <property type="evidence" value="ECO:0007669"/>
    <property type="project" value="InterPro"/>
</dbReference>
<dbReference type="Pfam" id="PF01512">
    <property type="entry name" value="Complex1_51K"/>
    <property type="match status" value="1"/>
</dbReference>
<organism evidence="10 11">
    <name type="scientific">Pelodictyon luteolum</name>
    <dbReference type="NCBI Taxonomy" id="1100"/>
    <lineage>
        <taxon>Bacteria</taxon>
        <taxon>Pseudomonadati</taxon>
        <taxon>Chlorobiota</taxon>
        <taxon>Chlorobiia</taxon>
        <taxon>Chlorobiales</taxon>
        <taxon>Chlorobiaceae</taxon>
        <taxon>Chlorobium/Pelodictyon group</taxon>
        <taxon>Pelodictyon</taxon>
    </lineage>
</organism>
<dbReference type="AlphaFoldDB" id="A0A165MF76"/>
<dbReference type="NCBIfam" id="NF003454">
    <property type="entry name" value="PRK05035.1"/>
    <property type="match status" value="1"/>
</dbReference>
<feature type="binding site" evidence="8">
    <location>
        <position position="411"/>
    </location>
    <ligand>
        <name>[4Fe-4S] cluster</name>
        <dbReference type="ChEBI" id="CHEBI:49883"/>
        <label>2</label>
    </ligand>
</feature>
<dbReference type="Pfam" id="PF13237">
    <property type="entry name" value="Fer4_10"/>
    <property type="match status" value="1"/>
</dbReference>
<keyword evidence="1 8" id="KW-0813">Transport</keyword>
<dbReference type="Gene3D" id="3.30.70.20">
    <property type="match status" value="1"/>
</dbReference>
<keyword evidence="6 8" id="KW-0408">Iron</keyword>
<dbReference type="PROSITE" id="PS51379">
    <property type="entry name" value="4FE4S_FER_2"/>
    <property type="match status" value="1"/>
</dbReference>
<comment type="function">
    <text evidence="8">Part of a membrane-bound complex that couples electron transfer with translocation of ions across the membrane.</text>
</comment>
<dbReference type="SUPFAM" id="SSF142019">
    <property type="entry name" value="Nqo1 FMN-binding domain-like"/>
    <property type="match status" value="1"/>
</dbReference>
<feature type="binding site" evidence="8">
    <location>
        <position position="376"/>
    </location>
    <ligand>
        <name>[4Fe-4S] cluster</name>
        <dbReference type="ChEBI" id="CHEBI:49883"/>
        <label>2</label>
    </ligand>
</feature>
<feature type="domain" description="4Fe-4S ferredoxin-type" evidence="9">
    <location>
        <begin position="356"/>
        <end position="379"/>
    </location>
</feature>
<feature type="binding site" evidence="8">
    <location>
        <position position="372"/>
    </location>
    <ligand>
        <name>[4Fe-4S] cluster</name>
        <dbReference type="ChEBI" id="CHEBI:49883"/>
        <label>1</label>
    </ligand>
</feature>
<accession>A0A165MF76</accession>
<evidence type="ECO:0000256" key="4">
    <source>
        <dbReference type="ARBA" id="ARBA00022737"/>
    </source>
</evidence>
<dbReference type="OMA" id="QQLYWYS"/>
<dbReference type="GO" id="GO:0046872">
    <property type="term" value="F:metal ion binding"/>
    <property type="evidence" value="ECO:0007669"/>
    <property type="project" value="UniProtKB-KW"/>
</dbReference>
<keyword evidence="3 8" id="KW-0479">Metal-binding</keyword>
<gene>
    <name evidence="8" type="primary">rnfC</name>
    <name evidence="10" type="ORF">A3K90_05500</name>
</gene>
<sequence length="441" mass="47180">MKTFTVGGIHPPEHKLTASKAIEAMPIPAEIAVSMNQHLGKPAKPVVKVGDEVKKGQLIGEADGFISANVHAGTSGKVKAVKSAPHPGGNYSMTVIITTDGKDEWLEGCNTPAIDPTSLSKEEILRKIKDAGVVGMGGAGFPTSVKLSPPKDKPVDTIILNGAECEPFLTADHRLMLESPEGIVKGLLIITSLFEGKAKPFIGVESNKPDAVLALQKAAAGKGIEIVTLETKYPQGAEKQLINAITGRTIEEGQLPFDKGCLVQNIGTALAVYEAVCLNRPLVERIVTVSGMEIKSAKNIKAVIGTRFSDIAAFAGSMSEKTNQVITGGPMMGRSQFTLDVPVTKTTSGILFINNTMLTGSRERTCIRCGKCTSGCPQSLEPWLLATEAEFRRLDDAETYGLMNCTECGSCSYQCPSGRELVHWIKYAKALRNNRRQRKTA</sequence>
<dbReference type="GO" id="GO:0051539">
    <property type="term" value="F:4 iron, 4 sulfur cluster binding"/>
    <property type="evidence" value="ECO:0007669"/>
    <property type="project" value="UniProtKB-KW"/>
</dbReference>
<dbReference type="HAMAP" id="MF_00461">
    <property type="entry name" value="RsxC_RnfC"/>
    <property type="match status" value="1"/>
</dbReference>
<evidence type="ECO:0000256" key="6">
    <source>
        <dbReference type="ARBA" id="ARBA00023004"/>
    </source>
</evidence>
<evidence type="ECO:0000313" key="11">
    <source>
        <dbReference type="Proteomes" id="UP000076481"/>
    </source>
</evidence>
<dbReference type="Proteomes" id="UP000076481">
    <property type="component" value="Unassembled WGS sequence"/>
</dbReference>
<dbReference type="GO" id="GO:0005886">
    <property type="term" value="C:plasma membrane"/>
    <property type="evidence" value="ECO:0007669"/>
    <property type="project" value="UniProtKB-SubCell"/>
</dbReference>
<keyword evidence="5 8" id="KW-0249">Electron transport</keyword>
<evidence type="ECO:0000256" key="2">
    <source>
        <dbReference type="ARBA" id="ARBA00022485"/>
    </source>
</evidence>
<keyword evidence="4 8" id="KW-0677">Repeat</keyword>
<keyword evidence="8" id="KW-0472">Membrane</keyword>
<dbReference type="SUPFAM" id="SSF46548">
    <property type="entry name" value="alpha-helical ferredoxin"/>
    <property type="match status" value="1"/>
</dbReference>
<dbReference type="GO" id="GO:0022900">
    <property type="term" value="P:electron transport chain"/>
    <property type="evidence" value="ECO:0007669"/>
    <property type="project" value="UniProtKB-UniRule"/>
</dbReference>
<dbReference type="NCBIfam" id="TIGR01945">
    <property type="entry name" value="rnfC"/>
    <property type="match status" value="1"/>
</dbReference>